<protein>
    <submittedName>
        <fullName evidence="1">Uncharacterized protein</fullName>
    </submittedName>
</protein>
<keyword evidence="2" id="KW-1185">Reference proteome</keyword>
<accession>A0A4D6MHN3</accession>
<organism evidence="1 2">
    <name type="scientific">Vigna unguiculata</name>
    <name type="common">Cowpea</name>
    <dbReference type="NCBI Taxonomy" id="3917"/>
    <lineage>
        <taxon>Eukaryota</taxon>
        <taxon>Viridiplantae</taxon>
        <taxon>Streptophyta</taxon>
        <taxon>Embryophyta</taxon>
        <taxon>Tracheophyta</taxon>
        <taxon>Spermatophyta</taxon>
        <taxon>Magnoliopsida</taxon>
        <taxon>eudicotyledons</taxon>
        <taxon>Gunneridae</taxon>
        <taxon>Pentapetalae</taxon>
        <taxon>rosids</taxon>
        <taxon>fabids</taxon>
        <taxon>Fabales</taxon>
        <taxon>Fabaceae</taxon>
        <taxon>Papilionoideae</taxon>
        <taxon>50 kb inversion clade</taxon>
        <taxon>NPAAA clade</taxon>
        <taxon>indigoferoid/millettioid clade</taxon>
        <taxon>Phaseoleae</taxon>
        <taxon>Vigna</taxon>
    </lineage>
</organism>
<reference evidence="1 2" key="1">
    <citation type="submission" date="2019-04" db="EMBL/GenBank/DDBJ databases">
        <title>An improved genome assembly and genetic linkage map for asparagus bean, Vigna unguiculata ssp. sesquipedialis.</title>
        <authorList>
            <person name="Xia Q."/>
            <person name="Zhang R."/>
            <person name="Dong Y."/>
        </authorList>
    </citation>
    <scope>NUCLEOTIDE SEQUENCE [LARGE SCALE GENOMIC DNA]</scope>
    <source>
        <tissue evidence="1">Leaf</tissue>
    </source>
</reference>
<evidence type="ECO:0000313" key="2">
    <source>
        <dbReference type="Proteomes" id="UP000501690"/>
    </source>
</evidence>
<evidence type="ECO:0000313" key="1">
    <source>
        <dbReference type="EMBL" id="QCE00221.1"/>
    </source>
</evidence>
<dbReference type="AlphaFoldDB" id="A0A4D6MHN3"/>
<gene>
    <name evidence="1" type="ORF">DEO72_LG7g1508</name>
</gene>
<dbReference type="EMBL" id="CP039351">
    <property type="protein sequence ID" value="QCE00221.1"/>
    <property type="molecule type" value="Genomic_DNA"/>
</dbReference>
<name>A0A4D6MHN3_VIGUN</name>
<dbReference type="Proteomes" id="UP000501690">
    <property type="component" value="Linkage Group LG7"/>
</dbReference>
<sequence length="122" mass="13315">MKSNKRYLKKDDATFDNSTTFDGLASFGQFEAAQSTFGGLKTAKFLYCVVGVAPPFWTDIRGGFTIVLNVISARLDNNSECCFAAISFTFDRRLGPLIEVNFGAASLAVQCSFAVVFWDVLG</sequence>
<proteinExistence type="predicted"/>